<proteinExistence type="predicted"/>
<feature type="compositionally biased region" description="Acidic residues" evidence="1">
    <location>
        <begin position="331"/>
        <end position="342"/>
    </location>
</feature>
<feature type="region of interest" description="Disordered" evidence="1">
    <location>
        <begin position="182"/>
        <end position="229"/>
    </location>
</feature>
<accession>A0A1S1HUQ9</accession>
<feature type="region of interest" description="Disordered" evidence="1">
    <location>
        <begin position="323"/>
        <end position="417"/>
    </location>
</feature>
<dbReference type="AlphaFoldDB" id="A0A1S1HUQ9"/>
<dbReference type="EMBL" id="LVIE01000068">
    <property type="protein sequence ID" value="OHT25161.1"/>
    <property type="molecule type" value="Genomic_DNA"/>
</dbReference>
<protein>
    <submittedName>
        <fullName evidence="2">Uncharacterized protein</fullName>
    </submittedName>
</protein>
<reference evidence="2 3" key="1">
    <citation type="submission" date="2016-03" db="EMBL/GenBank/DDBJ databases">
        <title>Genome sequence of Providencia stuartii strain, isolated from the salivary glands of larval Lucilia sericata.</title>
        <authorList>
            <person name="Yuan Y."/>
            <person name="Zhang Y."/>
            <person name="Fu S."/>
            <person name="Crippen T.L."/>
            <person name="Visi D."/>
            <person name="Benbow M.E."/>
            <person name="Allen M."/>
            <person name="Tomberlin J.K."/>
            <person name="Sze S.-H."/>
            <person name="Tarone A.M."/>
        </authorList>
    </citation>
    <scope>NUCLEOTIDE SEQUENCE [LARGE SCALE GENOMIC DNA]</scope>
    <source>
        <strain evidence="2 3">Crippen</strain>
    </source>
</reference>
<evidence type="ECO:0000313" key="2">
    <source>
        <dbReference type="EMBL" id="OHT25161.1"/>
    </source>
</evidence>
<sequence length="641" mass="70423">MLNNKNRIKGAEPMPSILFPTKISSTDNIYKSAASHKTNSMAGTISGIQSTIDTMPANSRNMRALPADSTLNRSVKLTDDAKKAISQQINELTQMGNPSYEIKTALFWQYALPLMKVQLNNNAIDDQTLIKHFTNTEALEGKIQRFSDQMDSFKQQKMGSAKATHLQEVFRALEESIETLLLPDSPLNQREPERTTSAGLKQPAARSDEVNGQSPTDESAKSHMPTGSGNIYHHCHFGDKIERIATDTISPSINVTVNVNGKDVTTFSEITANKDVPQQISTSALKTDNTVSHEQGSQLVAKERPVENKASITGTASSQITISKQEISTQTDDDLSLPDDIVDSLPLENDAVDGPPLKDKTMVREQESNRTLPTEPAEVLEEKSSTALLQKPEPETQYSPPSPPPLPKSNLVTDSGNYKRVGEGKWVLKDQPLAPLSRSQSEPILNTIDTDGYQKNEEGKWIKDKLHLKTDVVLSQGASQSHNIARKKAYSLSDVRGNAIDNANAAKVNSDKATQIGSTTLGHQADVEQTLDVTFNMNIEGENHDELTLQSVDISISPAKPNFSLSGHRESQQKPLKRSLSADDVRTMNNVHINSRTGKPFTHPVYSDQRVTLTGGGQVRSLSQENLYFNSDKRFKTEVSS</sequence>
<evidence type="ECO:0000313" key="3">
    <source>
        <dbReference type="Proteomes" id="UP000179588"/>
    </source>
</evidence>
<comment type="caution">
    <text evidence="2">The sequence shown here is derived from an EMBL/GenBank/DDBJ whole genome shotgun (WGS) entry which is preliminary data.</text>
</comment>
<gene>
    <name evidence="2" type="ORF">A3Q29_15565</name>
</gene>
<feature type="compositionally biased region" description="Basic and acidic residues" evidence="1">
    <location>
        <begin position="356"/>
        <end position="368"/>
    </location>
</feature>
<dbReference type="Proteomes" id="UP000179588">
    <property type="component" value="Unassembled WGS sequence"/>
</dbReference>
<evidence type="ECO:0000256" key="1">
    <source>
        <dbReference type="SAM" id="MobiDB-lite"/>
    </source>
</evidence>
<keyword evidence="3" id="KW-1185">Reference proteome</keyword>
<name>A0A1S1HUQ9_PROST</name>
<organism evidence="2 3">
    <name type="scientific">Providencia stuartii</name>
    <dbReference type="NCBI Taxonomy" id="588"/>
    <lineage>
        <taxon>Bacteria</taxon>
        <taxon>Pseudomonadati</taxon>
        <taxon>Pseudomonadota</taxon>
        <taxon>Gammaproteobacteria</taxon>
        <taxon>Enterobacterales</taxon>
        <taxon>Morganellaceae</taxon>
        <taxon>Providencia</taxon>
    </lineage>
</organism>